<keyword evidence="3" id="KW-1185">Reference proteome</keyword>
<dbReference type="SUPFAM" id="SSF49452">
    <property type="entry name" value="Starch-binding domain-like"/>
    <property type="match status" value="1"/>
</dbReference>
<protein>
    <submittedName>
        <fullName evidence="2">Carboxypeptidase-like regulatory domain-containing protein</fullName>
    </submittedName>
</protein>
<evidence type="ECO:0000313" key="2">
    <source>
        <dbReference type="EMBL" id="WNM58202.1"/>
    </source>
</evidence>
<name>A0AA96GBB3_9BACT</name>
<evidence type="ECO:0000256" key="1">
    <source>
        <dbReference type="SAM" id="SignalP"/>
    </source>
</evidence>
<dbReference type="Proteomes" id="UP001302719">
    <property type="component" value="Chromosome"/>
</dbReference>
<gene>
    <name evidence="2" type="ORF">PP769_00145</name>
</gene>
<dbReference type="AlphaFoldDB" id="A0AA96GBB3"/>
<feature type="signal peptide" evidence="1">
    <location>
        <begin position="1"/>
        <end position="24"/>
    </location>
</feature>
<organism evidence="2 3">
    <name type="scientific">Candidatus Nitrospira allomarina</name>
    <dbReference type="NCBI Taxonomy" id="3020900"/>
    <lineage>
        <taxon>Bacteria</taxon>
        <taxon>Pseudomonadati</taxon>
        <taxon>Nitrospirota</taxon>
        <taxon>Nitrospiria</taxon>
        <taxon>Nitrospirales</taxon>
        <taxon>Nitrospiraceae</taxon>
        <taxon>Nitrospira</taxon>
    </lineage>
</organism>
<dbReference type="KEGG" id="nall:PP769_00145"/>
<dbReference type="GO" id="GO:0030246">
    <property type="term" value="F:carbohydrate binding"/>
    <property type="evidence" value="ECO:0007669"/>
    <property type="project" value="InterPro"/>
</dbReference>
<keyword evidence="1" id="KW-0732">Signal</keyword>
<dbReference type="InterPro" id="IPR013784">
    <property type="entry name" value="Carb-bd-like_fold"/>
</dbReference>
<evidence type="ECO:0000313" key="3">
    <source>
        <dbReference type="Proteomes" id="UP001302719"/>
    </source>
</evidence>
<accession>A0AA96GBB3</accession>
<dbReference type="Gene3D" id="2.60.40.1120">
    <property type="entry name" value="Carboxypeptidase-like, regulatory domain"/>
    <property type="match status" value="1"/>
</dbReference>
<feature type="chain" id="PRO_5041653507" evidence="1">
    <location>
        <begin position="25"/>
        <end position="306"/>
    </location>
</feature>
<reference evidence="2 3" key="1">
    <citation type="submission" date="2023-01" db="EMBL/GenBank/DDBJ databases">
        <title>Cultivation and genomic characterization of new, ubiquitous marine nitrite-oxidizing bacteria from the Nitrospirales.</title>
        <authorList>
            <person name="Mueller A.J."/>
            <person name="Daebeler A."/>
            <person name="Herbold C.W."/>
            <person name="Kirkegaard R.H."/>
            <person name="Daims H."/>
        </authorList>
    </citation>
    <scope>NUCLEOTIDE SEQUENCE [LARGE SCALE GENOMIC DNA]</scope>
    <source>
        <strain evidence="2 3">VA</strain>
    </source>
</reference>
<sequence>MNKNRMVEIAVIGLLWITSSTAFAYEVIEVTDGATIVGTVTLKGIPPSPKAYNLVTFPDPEYCGRISDGQGWRLLKDFVVNDENQLQGVVMVVEGVKAGKPFSLSIPRVEARDCQFLPFTTVVRNEHGIEVVNMDPVMHDIQAYETSLSQGTRVLFNSPLPFNPRHQRENIHATHEHLPGQSLVHQFQLSKGRKTFVMQCGFHAYMESWAIAVDNPYFSFTNDKGEYVISSLPPGSYRIRAWHPSVKHEQIYEFSVEPNQTVRKDFSLESPVGRWTAHTIRTPPRFTPAALGHPVLIEPLVEHQRP</sequence>
<dbReference type="RefSeq" id="WP_312643693.1">
    <property type="nucleotide sequence ID" value="NZ_CP116967.1"/>
</dbReference>
<proteinExistence type="predicted"/>
<dbReference type="EMBL" id="CP116967">
    <property type="protein sequence ID" value="WNM58202.1"/>
    <property type="molecule type" value="Genomic_DNA"/>
</dbReference>